<dbReference type="STRING" id="464029.SAMN02982989_2508"/>
<organism evidence="2 3">
    <name type="scientific">Xaviernesmea oryzae</name>
    <dbReference type="NCBI Taxonomy" id="464029"/>
    <lineage>
        <taxon>Bacteria</taxon>
        <taxon>Pseudomonadati</taxon>
        <taxon>Pseudomonadota</taxon>
        <taxon>Alphaproteobacteria</taxon>
        <taxon>Hyphomicrobiales</taxon>
        <taxon>Rhizobiaceae</taxon>
        <taxon>Rhizobium/Agrobacterium group</taxon>
        <taxon>Xaviernesmea</taxon>
    </lineage>
</organism>
<accession>A0A1X7F9I0</accession>
<feature type="region of interest" description="Disordered" evidence="1">
    <location>
        <begin position="28"/>
        <end position="53"/>
    </location>
</feature>
<sequence length="53" mass="5854">MRWLFVAVLAILVGCVLSIIWMNDDGQWPHGDSRMEGPQSQPQNPLSPPPGNP</sequence>
<protein>
    <submittedName>
        <fullName evidence="2">Uncharacterized protein</fullName>
    </submittedName>
</protein>
<evidence type="ECO:0000313" key="3">
    <source>
        <dbReference type="Proteomes" id="UP000192903"/>
    </source>
</evidence>
<dbReference type="EMBL" id="FXAF01000006">
    <property type="protein sequence ID" value="SMF48148.1"/>
    <property type="molecule type" value="Genomic_DNA"/>
</dbReference>
<evidence type="ECO:0000313" key="2">
    <source>
        <dbReference type="EMBL" id="SMF48148.1"/>
    </source>
</evidence>
<reference evidence="3" key="1">
    <citation type="submission" date="2017-04" db="EMBL/GenBank/DDBJ databases">
        <authorList>
            <person name="Varghese N."/>
            <person name="Submissions S."/>
        </authorList>
    </citation>
    <scope>NUCLEOTIDE SEQUENCE [LARGE SCALE GENOMIC DNA]</scope>
    <source>
        <strain evidence="3">B4P</strain>
    </source>
</reference>
<evidence type="ECO:0000256" key="1">
    <source>
        <dbReference type="SAM" id="MobiDB-lite"/>
    </source>
</evidence>
<dbReference type="Proteomes" id="UP000192903">
    <property type="component" value="Unassembled WGS sequence"/>
</dbReference>
<dbReference type="OrthoDB" id="9256206at2"/>
<name>A0A1X7F9I0_9HYPH</name>
<keyword evidence="3" id="KW-1185">Reference proteome</keyword>
<dbReference type="PROSITE" id="PS51257">
    <property type="entry name" value="PROKAR_LIPOPROTEIN"/>
    <property type="match status" value="1"/>
</dbReference>
<dbReference type="RefSeq" id="WP_159457647.1">
    <property type="nucleotide sequence ID" value="NZ_FXAF01000006.1"/>
</dbReference>
<dbReference type="AlphaFoldDB" id="A0A1X7F9I0"/>
<proteinExistence type="predicted"/>
<gene>
    <name evidence="2" type="ORF">SAMN02982989_2508</name>
</gene>